<dbReference type="Proteomes" id="UP000092124">
    <property type="component" value="Unassembled WGS sequence"/>
</dbReference>
<dbReference type="InterPro" id="IPR008919">
    <property type="entry name" value="Retrov_capsid_N"/>
</dbReference>
<dbReference type="AlphaFoldDB" id="A0A1A6FYA7"/>
<dbReference type="EMBL" id="LZPO01115351">
    <property type="protein sequence ID" value="OBS58579.1"/>
    <property type="molecule type" value="Genomic_DNA"/>
</dbReference>
<feature type="non-terminal residue" evidence="2">
    <location>
        <position position="318"/>
    </location>
</feature>
<dbReference type="PANTHER" id="PTHR40389:SF3">
    <property type="entry name" value="IGE-BINDING PROTEIN"/>
    <property type="match status" value="1"/>
</dbReference>
<sequence>PFYPTITVLKAVFHLDSLPSPPSSQKEKEDSHVLGNTKDEKENKEGEGEKDLHGYDLYSKSSPREQGASDLMLVKAYTTHMGPKGGLVVESWEQTQTPQAFSINLAPGPKRLQEWYPWEAKDRKELCKAVAEDSLNSPWSQTLLQDIAYNHSVPKDWLDLPKAILSGTKYVKWCAHYKEECRVWAEANGVTQPAIPITYGMLAGTADRYSMGIQQDVIPGPYGDQVQQAGLTAWAKLDEGPIESPIARVRQKPSDTLPEIIDRVQQSINGKLLAGPLRDQFMKILIWDGMNSEHRAACAWLKEASMSWWVVATQDLGT</sequence>
<name>A0A1A6FYA7_NEOLE</name>
<dbReference type="SUPFAM" id="SSF47943">
    <property type="entry name" value="Retrovirus capsid protein, N-terminal core domain"/>
    <property type="match status" value="1"/>
</dbReference>
<dbReference type="InterPro" id="IPR050195">
    <property type="entry name" value="Primate_lentivir_Gag_pol-like"/>
</dbReference>
<dbReference type="SUPFAM" id="SSF47353">
    <property type="entry name" value="Retrovirus capsid dimerization domain-like"/>
    <property type="match status" value="1"/>
</dbReference>
<dbReference type="GO" id="GO:0016032">
    <property type="term" value="P:viral process"/>
    <property type="evidence" value="ECO:0007669"/>
    <property type="project" value="InterPro"/>
</dbReference>
<dbReference type="Pfam" id="PF00607">
    <property type="entry name" value="Gag_p24"/>
    <property type="match status" value="1"/>
</dbReference>
<feature type="compositionally biased region" description="Basic and acidic residues" evidence="1">
    <location>
        <begin position="25"/>
        <end position="54"/>
    </location>
</feature>
<evidence type="ECO:0000313" key="3">
    <source>
        <dbReference type="Proteomes" id="UP000092124"/>
    </source>
</evidence>
<feature type="region of interest" description="Disordered" evidence="1">
    <location>
        <begin position="16"/>
        <end position="63"/>
    </location>
</feature>
<dbReference type="Gene3D" id="1.10.375.10">
    <property type="entry name" value="Human Immunodeficiency Virus Type 1 Capsid Protein"/>
    <property type="match status" value="1"/>
</dbReference>
<evidence type="ECO:0000313" key="2">
    <source>
        <dbReference type="EMBL" id="OBS58579.1"/>
    </source>
</evidence>
<evidence type="ECO:0000256" key="1">
    <source>
        <dbReference type="SAM" id="MobiDB-lite"/>
    </source>
</evidence>
<dbReference type="PANTHER" id="PTHR40389">
    <property type="entry name" value="ENDOGENOUS RETROVIRUS GROUP K MEMBER 24 GAG POLYPROTEIN-RELATED"/>
    <property type="match status" value="1"/>
</dbReference>
<accession>A0A1A6FYA7</accession>
<reference evidence="2 3" key="1">
    <citation type="submission" date="2016-06" db="EMBL/GenBank/DDBJ databases">
        <title>The Draft Genome Sequence and Annotation of the Desert Woodrat Neotoma lepida.</title>
        <authorList>
            <person name="Campbell M."/>
            <person name="Oakeson K.F."/>
            <person name="Yandell M."/>
            <person name="Halpert J.R."/>
            <person name="Dearing D."/>
        </authorList>
    </citation>
    <scope>NUCLEOTIDE SEQUENCE [LARGE SCALE GENOMIC DNA]</scope>
    <source>
        <strain evidence="2">417</strain>
        <tissue evidence="2">Liver</tissue>
    </source>
</reference>
<comment type="caution">
    <text evidence="2">The sequence shown here is derived from an EMBL/GenBank/DDBJ whole genome shotgun (WGS) entry which is preliminary data.</text>
</comment>
<protein>
    <submittedName>
        <fullName evidence="2">Uncharacterized protein</fullName>
    </submittedName>
</protein>
<proteinExistence type="predicted"/>
<dbReference type="OrthoDB" id="9634552at2759"/>
<feature type="non-terminal residue" evidence="2">
    <location>
        <position position="1"/>
    </location>
</feature>
<organism evidence="2 3">
    <name type="scientific">Neotoma lepida</name>
    <name type="common">Desert woodrat</name>
    <dbReference type="NCBI Taxonomy" id="56216"/>
    <lineage>
        <taxon>Eukaryota</taxon>
        <taxon>Metazoa</taxon>
        <taxon>Chordata</taxon>
        <taxon>Craniata</taxon>
        <taxon>Vertebrata</taxon>
        <taxon>Euteleostomi</taxon>
        <taxon>Mammalia</taxon>
        <taxon>Eutheria</taxon>
        <taxon>Euarchontoglires</taxon>
        <taxon>Glires</taxon>
        <taxon>Rodentia</taxon>
        <taxon>Myomorpha</taxon>
        <taxon>Muroidea</taxon>
        <taxon>Cricetidae</taxon>
        <taxon>Neotominae</taxon>
        <taxon>Neotoma</taxon>
    </lineage>
</organism>
<keyword evidence="3" id="KW-1185">Reference proteome</keyword>
<gene>
    <name evidence="2" type="ORF">A6R68_10301</name>
</gene>